<dbReference type="FunCoup" id="E2AEI5">
    <property type="interactions" value="517"/>
</dbReference>
<organism evidence="13">
    <name type="scientific">Camponotus floridanus</name>
    <name type="common">Florida carpenter ant</name>
    <dbReference type="NCBI Taxonomy" id="104421"/>
    <lineage>
        <taxon>Eukaryota</taxon>
        <taxon>Metazoa</taxon>
        <taxon>Ecdysozoa</taxon>
        <taxon>Arthropoda</taxon>
        <taxon>Hexapoda</taxon>
        <taxon>Insecta</taxon>
        <taxon>Pterygota</taxon>
        <taxon>Neoptera</taxon>
        <taxon>Endopterygota</taxon>
        <taxon>Hymenoptera</taxon>
        <taxon>Apocrita</taxon>
        <taxon>Aculeata</taxon>
        <taxon>Formicoidea</taxon>
        <taxon>Formicidae</taxon>
        <taxon>Formicinae</taxon>
        <taxon>Camponotus</taxon>
    </lineage>
</organism>
<keyword evidence="13" id="KW-1185">Reference proteome</keyword>
<keyword evidence="2" id="KW-0813">Transport</keyword>
<dbReference type="GO" id="GO:0006869">
    <property type="term" value="P:lipid transport"/>
    <property type="evidence" value="ECO:0007669"/>
    <property type="project" value="UniProtKB-KW"/>
</dbReference>
<dbReference type="CDD" id="cd21675">
    <property type="entry name" value="SMP_TEX2"/>
    <property type="match status" value="1"/>
</dbReference>
<evidence type="ECO:0000259" key="11">
    <source>
        <dbReference type="PROSITE" id="PS51847"/>
    </source>
</evidence>
<dbReference type="PANTHER" id="PTHR13466:SF0">
    <property type="entry name" value="SMP-LTD DOMAIN-CONTAINING PROTEIN"/>
    <property type="match status" value="1"/>
</dbReference>
<dbReference type="OMA" id="ANKYFRH"/>
<evidence type="ECO:0000256" key="3">
    <source>
        <dbReference type="ARBA" id="ARBA00022692"/>
    </source>
</evidence>
<feature type="transmembrane region" description="Helical" evidence="10">
    <location>
        <begin position="286"/>
        <end position="303"/>
    </location>
</feature>
<dbReference type="EMBL" id="GL438862">
    <property type="protein sequence ID" value="EFN68142.1"/>
    <property type="molecule type" value="Genomic_DNA"/>
</dbReference>
<feature type="compositionally biased region" description="Polar residues" evidence="9">
    <location>
        <begin position="84"/>
        <end position="99"/>
    </location>
</feature>
<evidence type="ECO:0000256" key="7">
    <source>
        <dbReference type="ARBA" id="ARBA00023121"/>
    </source>
</evidence>
<name>E2AEI5_CAMFO</name>
<feature type="region of interest" description="Disordered" evidence="9">
    <location>
        <begin position="60"/>
        <end position="124"/>
    </location>
</feature>
<evidence type="ECO:0000313" key="12">
    <source>
        <dbReference type="EMBL" id="EFN68142.1"/>
    </source>
</evidence>
<feature type="region of interest" description="Disordered" evidence="9">
    <location>
        <begin position="485"/>
        <end position="510"/>
    </location>
</feature>
<evidence type="ECO:0000256" key="9">
    <source>
        <dbReference type="SAM" id="MobiDB-lite"/>
    </source>
</evidence>
<keyword evidence="5 10" id="KW-1133">Transmembrane helix</keyword>
<keyword evidence="3 10" id="KW-0812">Transmembrane</keyword>
<dbReference type="InterPro" id="IPR031468">
    <property type="entry name" value="SMP_LBD"/>
</dbReference>
<dbReference type="PANTHER" id="PTHR13466">
    <property type="entry name" value="TEX2 PROTEIN-RELATED"/>
    <property type="match status" value="1"/>
</dbReference>
<evidence type="ECO:0000256" key="2">
    <source>
        <dbReference type="ARBA" id="ARBA00022448"/>
    </source>
</evidence>
<evidence type="ECO:0000256" key="4">
    <source>
        <dbReference type="ARBA" id="ARBA00022824"/>
    </source>
</evidence>
<comment type="subcellular location">
    <subcellularLocation>
        <location evidence="1">Endoplasmic reticulum membrane</location>
    </subcellularLocation>
</comment>
<dbReference type="AlphaFoldDB" id="E2AEI5"/>
<dbReference type="PROSITE" id="PS51847">
    <property type="entry name" value="SMP"/>
    <property type="match status" value="1"/>
</dbReference>
<dbReference type="STRING" id="104421.E2AEI5"/>
<feature type="compositionally biased region" description="Basic and acidic residues" evidence="9">
    <location>
        <begin position="70"/>
        <end position="83"/>
    </location>
</feature>
<reference evidence="12 13" key="1">
    <citation type="journal article" date="2010" name="Science">
        <title>Genomic comparison of the ants Camponotus floridanus and Harpegnathos saltator.</title>
        <authorList>
            <person name="Bonasio R."/>
            <person name="Zhang G."/>
            <person name="Ye C."/>
            <person name="Mutti N.S."/>
            <person name="Fang X."/>
            <person name="Qin N."/>
            <person name="Donahue G."/>
            <person name="Yang P."/>
            <person name="Li Q."/>
            <person name="Li C."/>
            <person name="Zhang P."/>
            <person name="Huang Z."/>
            <person name="Berger S.L."/>
            <person name="Reinberg D."/>
            <person name="Wang J."/>
            <person name="Liebig J."/>
        </authorList>
    </citation>
    <scope>NUCLEOTIDE SEQUENCE [LARGE SCALE GENOMIC DNA]</scope>
    <source>
        <strain evidence="13">C129</strain>
    </source>
</reference>
<proteinExistence type="predicted"/>
<evidence type="ECO:0000256" key="6">
    <source>
        <dbReference type="ARBA" id="ARBA00023055"/>
    </source>
</evidence>
<dbReference type="GO" id="GO:0008289">
    <property type="term" value="F:lipid binding"/>
    <property type="evidence" value="ECO:0007669"/>
    <property type="project" value="UniProtKB-KW"/>
</dbReference>
<evidence type="ECO:0000313" key="13">
    <source>
        <dbReference type="Proteomes" id="UP000000311"/>
    </source>
</evidence>
<protein>
    <submittedName>
        <fullName evidence="12">Testis-expressed sequence 2 protein</fullName>
    </submittedName>
</protein>
<evidence type="ECO:0000256" key="1">
    <source>
        <dbReference type="ARBA" id="ARBA00004586"/>
    </source>
</evidence>
<accession>E2AEI5</accession>
<dbReference type="OrthoDB" id="26740at2759"/>
<keyword evidence="7" id="KW-0446">Lipid-binding</keyword>
<evidence type="ECO:0000256" key="8">
    <source>
        <dbReference type="ARBA" id="ARBA00023136"/>
    </source>
</evidence>
<dbReference type="InParanoid" id="E2AEI5"/>
<feature type="region of interest" description="Disordered" evidence="9">
    <location>
        <begin position="755"/>
        <end position="775"/>
    </location>
</feature>
<feature type="region of interest" description="Disordered" evidence="9">
    <location>
        <begin position="144"/>
        <end position="184"/>
    </location>
</feature>
<evidence type="ECO:0000256" key="10">
    <source>
        <dbReference type="SAM" id="Phobius"/>
    </source>
</evidence>
<evidence type="ECO:0000256" key="5">
    <source>
        <dbReference type="ARBA" id="ARBA00022989"/>
    </source>
</evidence>
<keyword evidence="8 10" id="KW-0472">Membrane</keyword>
<keyword evidence="4" id="KW-0256">Endoplasmic reticulum</keyword>
<feature type="domain" description="SMP-LTD" evidence="11">
    <location>
        <begin position="636"/>
        <end position="912"/>
    </location>
</feature>
<keyword evidence="6" id="KW-0445">Lipid transport</keyword>
<sequence length="922" mass="105310">MPVISSVINFSDPVIERNSNWLSDVKTLMENPHIHYQTGQSGKPIATSVPVIHYRANDDELDELYPSSSDEEKRVTPEIEKTRFPSSPSKGSENGQGLENGSERRSIDGNVSEGTPPSSDPWKVLSEIKRNITKTFEEKLSEIKSDKKKRRYNKDSSISDSEDPGEITPIDENVNEKQDKEGLPVARNKSTAARFVGFSQVKTGLKTKNSQDESVESGVEAAEFSESTPEQPLFELQDYFCNEDKKTDIMSHRNLFSQPDGGIQMKEEIKFSTLLSRIKDHIFQQLTKQLAALFILVFAFYYVVPLPPYLVGFFIGVFATVIIDKLVQRIKEILATPLNKEPAHIVVPVLEIPAVEEHAVQERFEGWLNELPYIYDPLNYHVARTKSVFFSLEGGVLRVMETRMKVPKRAVWDEPKRKFKFIRKRVYNLIGAKIELLPEGLIRRRRWSKKYPICITMDPRALIEIMNDCTDLGKESFEDEKKIAQAEGTDQEIEENTFGEETKSEDEDSRFEFLKDNDEDELKIDEDEDDDDLSQSKSLRSIYEDCRDNEEITKSKLYVFARSDREKEDWFRRLVSAASLSKKRHSICSINDCVSCASVISVPDVAEAKLLETSPEITYNTYMSKYLNMDPEGSPKEDDVLWVNCLLERLLFDMHSCPETINLIQDKIQRKLSNIKLPYFMESLLVTELVIGQDAPTIHKINKPVLDERGFWLEMNITYKGCVTMTVETKLNLMKLTRANSVSGEIIDEKSIPTRSPIFDSDVEDSPETSTEDEDVGNIASCVTSKDATPIQSSGKKFLNMVDKLTANKYFRHATELSYIRRAMEGVSNTEIRFMVSISSIEGCLLINIPPPPSDRLWYGFKPVPKITLTVQPTLGERTVNIVYVTKWIENKLLREFEKLVVLPNMDDLVLSFCPNYPFVVT</sequence>
<feature type="compositionally biased region" description="Acidic residues" evidence="9">
    <location>
        <begin position="489"/>
        <end position="509"/>
    </location>
</feature>
<dbReference type="GO" id="GO:0005789">
    <property type="term" value="C:endoplasmic reticulum membrane"/>
    <property type="evidence" value="ECO:0007669"/>
    <property type="project" value="UniProtKB-SubCell"/>
</dbReference>
<dbReference type="Proteomes" id="UP000000311">
    <property type="component" value="Unassembled WGS sequence"/>
</dbReference>
<feature type="compositionally biased region" description="Acidic residues" evidence="9">
    <location>
        <begin position="761"/>
        <end position="775"/>
    </location>
</feature>
<gene>
    <name evidence="12" type="ORF">EAG_05531</name>
</gene>